<evidence type="ECO:0000256" key="1">
    <source>
        <dbReference type="SAM" id="SignalP"/>
    </source>
</evidence>
<accession>A0ABU7XWR2</accession>
<feature type="signal peptide" evidence="1">
    <location>
        <begin position="1"/>
        <end position="22"/>
    </location>
</feature>
<dbReference type="InterPro" id="IPR008979">
    <property type="entry name" value="Galactose-bd-like_sf"/>
</dbReference>
<name>A0ABU7XWR2_9FLAO</name>
<comment type="caution">
    <text evidence="3">The sequence shown here is derived from an EMBL/GenBank/DDBJ whole genome shotgun (WGS) entry which is preliminary data.</text>
</comment>
<dbReference type="RefSeq" id="WP_303307452.1">
    <property type="nucleotide sequence ID" value="NZ_JAODOP010000004.1"/>
</dbReference>
<evidence type="ECO:0000313" key="3">
    <source>
        <dbReference type="EMBL" id="MEF3835159.1"/>
    </source>
</evidence>
<evidence type="ECO:0000313" key="4">
    <source>
        <dbReference type="Proteomes" id="UP001337305"/>
    </source>
</evidence>
<organism evidence="3 4">
    <name type="scientific">Flavivirga spongiicola</name>
    <dbReference type="NCBI Taxonomy" id="421621"/>
    <lineage>
        <taxon>Bacteria</taxon>
        <taxon>Pseudomonadati</taxon>
        <taxon>Bacteroidota</taxon>
        <taxon>Flavobacteriia</taxon>
        <taxon>Flavobacteriales</taxon>
        <taxon>Flavobacteriaceae</taxon>
        <taxon>Flavivirga</taxon>
    </lineage>
</organism>
<dbReference type="Proteomes" id="UP001337305">
    <property type="component" value="Unassembled WGS sequence"/>
</dbReference>
<dbReference type="InterPro" id="IPR032164">
    <property type="entry name" value="DUF5000"/>
</dbReference>
<dbReference type="Pfam" id="PF16391">
    <property type="entry name" value="DUF5000"/>
    <property type="match status" value="1"/>
</dbReference>
<reference evidence="3 4" key="1">
    <citation type="submission" date="2022-09" db="EMBL/GenBank/DDBJ databases">
        <title>Genome sequencing of Flavivirga sp. MEBiC05379.</title>
        <authorList>
            <person name="Oh H.-M."/>
            <person name="Kwon K.K."/>
            <person name="Park M.J."/>
            <person name="Yang S.-H."/>
        </authorList>
    </citation>
    <scope>NUCLEOTIDE SEQUENCE [LARGE SCALE GENOMIC DNA]</scope>
    <source>
        <strain evidence="3 4">MEBiC05379</strain>
    </source>
</reference>
<gene>
    <name evidence="3" type="ORF">N1F79_18695</name>
</gene>
<dbReference type="Pfam" id="PF16389">
    <property type="entry name" value="DUF4998"/>
    <property type="match status" value="1"/>
</dbReference>
<dbReference type="SUPFAM" id="SSF49785">
    <property type="entry name" value="Galactose-binding domain-like"/>
    <property type="match status" value="1"/>
</dbReference>
<sequence>MKKYKFCFQVLVLILVANLNSCTEIDENYKGYLEEGATRYTTKADSIDVFAGHNRIQLSPYVTNAFSVNEFVVSWNDGADSQTFPFTKSGNGNIDNPALIISGLDEKTYAFVLYSRDDAGNESIKKNVFATAYGDTFIANLVARSAVSYNFDGIDGTINWLASDDLERGSEIKYTDNGGTEVVVVAPKGEATTILPNLDVNEAVSIRSFYVPTAYNEEKGFETSIDEFPSAWVSLSIPEELKTILGTITTTPIVEGIQVNWTNATNLSINIEVEYTVGGELTSKTINRSEDTDGIFLVRGLESGAQDVKISVFNQGGSGIAGTFSVDPSPILPFDTSAISIVSLPTDALGDAYGGSLTNLFDGGSAWYHTTGSGTDKLKHHFTMDLGSEVVLKKFRLWPRQDCCQDRNPSRFQLWGRVDLSGDHETTLESGDAGWDAEAESKGWVLILDESPDSSFQSSDPWDSYIPDHTAIRYLRFRFISAFGSNPNETALAEFEFWE</sequence>
<feature type="domain" description="DUF5000" evidence="2">
    <location>
        <begin position="362"/>
        <end position="498"/>
    </location>
</feature>
<dbReference type="EMBL" id="JAODOP010000004">
    <property type="protein sequence ID" value="MEF3835159.1"/>
    <property type="molecule type" value="Genomic_DNA"/>
</dbReference>
<dbReference type="Gene3D" id="2.60.120.260">
    <property type="entry name" value="Galactose-binding domain-like"/>
    <property type="match status" value="1"/>
</dbReference>
<protein>
    <submittedName>
        <fullName evidence="3">DUF4998 domain-containing protein</fullName>
    </submittedName>
</protein>
<keyword evidence="4" id="KW-1185">Reference proteome</keyword>
<proteinExistence type="predicted"/>
<evidence type="ECO:0000259" key="2">
    <source>
        <dbReference type="Pfam" id="PF16391"/>
    </source>
</evidence>
<keyword evidence="1" id="KW-0732">Signal</keyword>
<feature type="chain" id="PRO_5046002929" evidence="1">
    <location>
        <begin position="23"/>
        <end position="499"/>
    </location>
</feature>